<dbReference type="Pfam" id="PF00072">
    <property type="entry name" value="Response_reg"/>
    <property type="match status" value="1"/>
</dbReference>
<feature type="domain" description="Response regulatory" evidence="2">
    <location>
        <begin position="7"/>
        <end position="135"/>
    </location>
</feature>
<organism evidence="3 4">
    <name type="scientific">Candidatus Fervidibacter japonicus</name>
    <dbReference type="NCBI Taxonomy" id="2035412"/>
    <lineage>
        <taxon>Bacteria</taxon>
        <taxon>Candidatus Fervidibacterota</taxon>
        <taxon>Candidatus Fervidibacter</taxon>
    </lineage>
</organism>
<reference evidence="4" key="1">
    <citation type="submission" date="2017-09" db="EMBL/GenBank/DDBJ databases">
        <title>Metaegenomics of thermophilic ammonia-oxidizing enrichment culture.</title>
        <authorList>
            <person name="Kato S."/>
            <person name="Suzuki K."/>
        </authorList>
    </citation>
    <scope>NUCLEOTIDE SEQUENCE [LARGE SCALE GENOMIC DNA]</scope>
</reference>
<evidence type="ECO:0000256" key="1">
    <source>
        <dbReference type="PROSITE-ProRule" id="PRU00169"/>
    </source>
</evidence>
<dbReference type="SUPFAM" id="SSF52172">
    <property type="entry name" value="CheY-like"/>
    <property type="match status" value="1"/>
</dbReference>
<dbReference type="EMBL" id="BEHT01000064">
    <property type="protein sequence ID" value="GBD00244.1"/>
    <property type="molecule type" value="Genomic_DNA"/>
</dbReference>
<evidence type="ECO:0000313" key="4">
    <source>
        <dbReference type="Proteomes" id="UP000236173"/>
    </source>
</evidence>
<dbReference type="SMART" id="SM00448">
    <property type="entry name" value="REC"/>
    <property type="match status" value="1"/>
</dbReference>
<protein>
    <submittedName>
        <fullName evidence="3">Response regulator rcp1</fullName>
    </submittedName>
</protein>
<dbReference type="PANTHER" id="PTHR44520">
    <property type="entry name" value="RESPONSE REGULATOR RCP1-RELATED"/>
    <property type="match status" value="1"/>
</dbReference>
<proteinExistence type="predicted"/>
<evidence type="ECO:0000313" key="3">
    <source>
        <dbReference type="EMBL" id="GBD00244.1"/>
    </source>
</evidence>
<keyword evidence="1" id="KW-0597">Phosphoprotein</keyword>
<dbReference type="Proteomes" id="UP000236173">
    <property type="component" value="Unassembled WGS sequence"/>
</dbReference>
<dbReference type="CDD" id="cd17557">
    <property type="entry name" value="REC_Rcp-like"/>
    <property type="match status" value="1"/>
</dbReference>
<dbReference type="PANTHER" id="PTHR44520:SF1">
    <property type="entry name" value="TWO-COMPONENT SYSTEM REGULATORY PROTEIN"/>
    <property type="match status" value="1"/>
</dbReference>
<dbReference type="PROSITE" id="PS50110">
    <property type="entry name" value="RESPONSE_REGULATORY"/>
    <property type="match status" value="1"/>
</dbReference>
<comment type="caution">
    <text evidence="3">The sequence shown here is derived from an EMBL/GenBank/DDBJ whole genome shotgun (WGS) entry which is preliminary data.</text>
</comment>
<name>A0A2H5XGD1_9BACT</name>
<sequence>MEWHDGLVLLVEDDPNDVLLIQRAWRKANIAAPLQVVADGEAATHYLSGGGEFADRQRYPLPMLVLLDLKLPRKSGFEVLAWLRQQPILRRLPVVILTSSSEPEDINRAYELGANSYLVKPVQFETLQEMMQTVHLYWLVLNEKPQLEDASSEA</sequence>
<dbReference type="AlphaFoldDB" id="A0A2H5XGD1"/>
<dbReference type="InterPro" id="IPR052893">
    <property type="entry name" value="TCS_response_regulator"/>
</dbReference>
<evidence type="ECO:0000259" key="2">
    <source>
        <dbReference type="PROSITE" id="PS50110"/>
    </source>
</evidence>
<accession>A0A2H5XGD1</accession>
<dbReference type="Gene3D" id="3.40.50.2300">
    <property type="match status" value="1"/>
</dbReference>
<feature type="modified residue" description="4-aspartylphosphate" evidence="1">
    <location>
        <position position="68"/>
    </location>
</feature>
<gene>
    <name evidence="3" type="primary">rcp1</name>
    <name evidence="3" type="ORF">HRbin17_02782</name>
</gene>
<dbReference type="InterPro" id="IPR001789">
    <property type="entry name" value="Sig_transdc_resp-reg_receiver"/>
</dbReference>
<dbReference type="GO" id="GO:0000160">
    <property type="term" value="P:phosphorelay signal transduction system"/>
    <property type="evidence" value="ECO:0007669"/>
    <property type="project" value="InterPro"/>
</dbReference>
<dbReference type="InterPro" id="IPR011006">
    <property type="entry name" value="CheY-like_superfamily"/>
</dbReference>